<feature type="compositionally biased region" description="Basic and acidic residues" evidence="1">
    <location>
        <begin position="47"/>
        <end position="63"/>
    </location>
</feature>
<gene>
    <name evidence="2" type="ORF">M430DRAFT_179742</name>
</gene>
<evidence type="ECO:0000313" key="3">
    <source>
        <dbReference type="Proteomes" id="UP000241818"/>
    </source>
</evidence>
<protein>
    <submittedName>
        <fullName evidence="2">Uncharacterized protein</fullName>
    </submittedName>
</protein>
<name>A0A2T3ATM5_AMORE</name>
<reference evidence="2 3" key="1">
    <citation type="journal article" date="2018" name="New Phytol.">
        <title>Comparative genomics and transcriptomics depict ericoid mycorrhizal fungi as versatile saprotrophs and plant mutualists.</title>
        <authorList>
            <person name="Martino E."/>
            <person name="Morin E."/>
            <person name="Grelet G.A."/>
            <person name="Kuo A."/>
            <person name="Kohler A."/>
            <person name="Daghino S."/>
            <person name="Barry K.W."/>
            <person name="Cichocki N."/>
            <person name="Clum A."/>
            <person name="Dockter R.B."/>
            <person name="Hainaut M."/>
            <person name="Kuo R.C."/>
            <person name="LaButti K."/>
            <person name="Lindahl B.D."/>
            <person name="Lindquist E.A."/>
            <person name="Lipzen A."/>
            <person name="Khouja H.R."/>
            <person name="Magnuson J."/>
            <person name="Murat C."/>
            <person name="Ohm R.A."/>
            <person name="Singer S.W."/>
            <person name="Spatafora J.W."/>
            <person name="Wang M."/>
            <person name="Veneault-Fourrey C."/>
            <person name="Henrissat B."/>
            <person name="Grigoriev I.V."/>
            <person name="Martin F.M."/>
            <person name="Perotto S."/>
        </authorList>
    </citation>
    <scope>NUCLEOTIDE SEQUENCE [LARGE SCALE GENOMIC DNA]</scope>
    <source>
        <strain evidence="2 3">ATCC 22711</strain>
    </source>
</reference>
<keyword evidence="3" id="KW-1185">Reference proteome</keyword>
<feature type="region of interest" description="Disordered" evidence="1">
    <location>
        <begin position="1"/>
        <end position="94"/>
    </location>
</feature>
<dbReference type="RefSeq" id="XP_024718018.1">
    <property type="nucleotide sequence ID" value="XM_024863772.1"/>
</dbReference>
<evidence type="ECO:0000313" key="2">
    <source>
        <dbReference type="EMBL" id="PSS10839.1"/>
    </source>
</evidence>
<dbReference type="EMBL" id="KZ679016">
    <property type="protein sequence ID" value="PSS10839.1"/>
    <property type="molecule type" value="Genomic_DNA"/>
</dbReference>
<organism evidence="2 3">
    <name type="scientific">Amorphotheca resinae ATCC 22711</name>
    <dbReference type="NCBI Taxonomy" id="857342"/>
    <lineage>
        <taxon>Eukaryota</taxon>
        <taxon>Fungi</taxon>
        <taxon>Dikarya</taxon>
        <taxon>Ascomycota</taxon>
        <taxon>Pezizomycotina</taxon>
        <taxon>Leotiomycetes</taxon>
        <taxon>Helotiales</taxon>
        <taxon>Amorphothecaceae</taxon>
        <taxon>Amorphotheca</taxon>
    </lineage>
</organism>
<dbReference type="AlphaFoldDB" id="A0A2T3ATM5"/>
<evidence type="ECO:0000256" key="1">
    <source>
        <dbReference type="SAM" id="MobiDB-lite"/>
    </source>
</evidence>
<accession>A0A2T3ATM5</accession>
<dbReference type="GeneID" id="36571853"/>
<dbReference type="InParanoid" id="A0A2T3ATM5"/>
<dbReference type="Proteomes" id="UP000241818">
    <property type="component" value="Unassembled WGS sequence"/>
</dbReference>
<sequence>MQRAQGGLSKSDAAITGRRAGSLTGRKEWDIDADSCSRPAGDPVPLHWDRRGLADDWEKKESTNQDEPSDSTASAALGNQRMGLSSTDRGRVPGVRVVRGGAAVRAESEDGVPIPVPSTHHVRSPALFSQAAREYSCVVVAVSRSVV</sequence>
<proteinExistence type="predicted"/>